<sequence length="185" mass="20899">MEGKGTETKEKDCLCEDRPFLERTFEKALWASRLLVLIAVIPSLCASFALFIIGTNKIFKVFVKTMENFMDYDANYYKYAIGNIITAVDIYLIATVMIIFSLGLYELYVSKLEPAEVSDNVKILNIKSLEDLKTKLAKVVLMVLIVTFFKYAQRVAYSTPMDLLVFGGAILTIALTVYFTGKHAK</sequence>
<keyword evidence="1" id="KW-0812">Transmembrane</keyword>
<feature type="transmembrane region" description="Helical" evidence="1">
    <location>
        <begin position="34"/>
        <end position="59"/>
    </location>
</feature>
<reference evidence="3" key="1">
    <citation type="submission" date="2017-06" db="EMBL/GenBank/DDBJ databases">
        <authorList>
            <person name="Varghese N."/>
            <person name="Submissions S."/>
        </authorList>
    </citation>
    <scope>NUCLEOTIDE SEQUENCE [LARGE SCALE GENOMIC DNA]</scope>
    <source>
        <strain evidence="3">DSM 15668</strain>
    </source>
</reference>
<keyword evidence="3" id="KW-1185">Reference proteome</keyword>
<dbReference type="AlphaFoldDB" id="A0A238ZQF9"/>
<dbReference type="InterPro" id="IPR005134">
    <property type="entry name" value="UPF0114"/>
</dbReference>
<keyword evidence="1" id="KW-1133">Transmembrane helix</keyword>
<feature type="transmembrane region" description="Helical" evidence="1">
    <location>
        <begin position="164"/>
        <end position="181"/>
    </location>
</feature>
<dbReference type="PIRSF" id="PIRSF026509">
    <property type="entry name" value="UCP026509"/>
    <property type="match status" value="1"/>
</dbReference>
<accession>A0A238ZQF9</accession>
<protein>
    <submittedName>
        <fullName evidence="2">Uncharacterized membrane protein YqhA</fullName>
    </submittedName>
</protein>
<dbReference type="OrthoDB" id="553933at2"/>
<dbReference type="PANTHER" id="PTHR31721">
    <property type="entry name" value="OS06G0710300 PROTEIN"/>
    <property type="match status" value="1"/>
</dbReference>
<name>A0A238ZQF9_9BACT</name>
<organism evidence="2 3">
    <name type="scientific">Desulfurobacterium atlanticum</name>
    <dbReference type="NCBI Taxonomy" id="240169"/>
    <lineage>
        <taxon>Bacteria</taxon>
        <taxon>Pseudomonadati</taxon>
        <taxon>Aquificota</taxon>
        <taxon>Aquificia</taxon>
        <taxon>Desulfurobacteriales</taxon>
        <taxon>Desulfurobacteriaceae</taxon>
        <taxon>Desulfurobacterium</taxon>
    </lineage>
</organism>
<dbReference type="Pfam" id="PF03350">
    <property type="entry name" value="UPF0114"/>
    <property type="match status" value="1"/>
</dbReference>
<feature type="transmembrane region" description="Helical" evidence="1">
    <location>
        <begin position="79"/>
        <end position="105"/>
    </location>
</feature>
<proteinExistence type="predicted"/>
<dbReference type="Proteomes" id="UP000198405">
    <property type="component" value="Unassembled WGS sequence"/>
</dbReference>
<dbReference type="PANTHER" id="PTHR31721:SF4">
    <property type="entry name" value="OS06G0710300 PROTEIN"/>
    <property type="match status" value="1"/>
</dbReference>
<evidence type="ECO:0000256" key="1">
    <source>
        <dbReference type="SAM" id="Phobius"/>
    </source>
</evidence>
<dbReference type="EMBL" id="FZOB01000011">
    <property type="protein sequence ID" value="SNR85637.1"/>
    <property type="molecule type" value="Genomic_DNA"/>
</dbReference>
<evidence type="ECO:0000313" key="3">
    <source>
        <dbReference type="Proteomes" id="UP000198405"/>
    </source>
</evidence>
<gene>
    <name evidence="2" type="ORF">SAMN06265340_1112</name>
</gene>
<evidence type="ECO:0000313" key="2">
    <source>
        <dbReference type="EMBL" id="SNR85637.1"/>
    </source>
</evidence>
<dbReference type="RefSeq" id="WP_089323431.1">
    <property type="nucleotide sequence ID" value="NZ_FZOB01000011.1"/>
</dbReference>
<keyword evidence="1" id="KW-0472">Membrane</keyword>